<dbReference type="AlphaFoldDB" id="A0A3N4PZE1"/>
<accession>A0A3N4PZE1</accession>
<reference evidence="1 2" key="1">
    <citation type="submission" date="2018-11" db="EMBL/GenBank/DDBJ databases">
        <title>Chitinophaga lutea sp.nov., isolate from arsenic contaminated soil.</title>
        <authorList>
            <person name="Zong Y."/>
        </authorList>
    </citation>
    <scope>NUCLEOTIDE SEQUENCE [LARGE SCALE GENOMIC DNA]</scope>
    <source>
        <strain evidence="1 2">ZY74</strain>
    </source>
</reference>
<organism evidence="1 2">
    <name type="scientific">Chitinophaga lutea</name>
    <dbReference type="NCBI Taxonomy" id="2488634"/>
    <lineage>
        <taxon>Bacteria</taxon>
        <taxon>Pseudomonadati</taxon>
        <taxon>Bacteroidota</taxon>
        <taxon>Chitinophagia</taxon>
        <taxon>Chitinophagales</taxon>
        <taxon>Chitinophagaceae</taxon>
        <taxon>Chitinophaga</taxon>
    </lineage>
</organism>
<proteinExistence type="predicted"/>
<evidence type="ECO:0000313" key="1">
    <source>
        <dbReference type="EMBL" id="RPE12775.1"/>
    </source>
</evidence>
<dbReference type="Pfam" id="PF14903">
    <property type="entry name" value="WG_beta_rep"/>
    <property type="match status" value="3"/>
</dbReference>
<evidence type="ECO:0000313" key="2">
    <source>
        <dbReference type="Proteomes" id="UP000278351"/>
    </source>
</evidence>
<dbReference type="PANTHER" id="PTHR37841:SF1">
    <property type="entry name" value="DUF3298 DOMAIN-CONTAINING PROTEIN"/>
    <property type="match status" value="1"/>
</dbReference>
<dbReference type="InterPro" id="IPR032774">
    <property type="entry name" value="WG_beta_rep"/>
</dbReference>
<sequence>MGHADINRPVFRLRAGVCLQPPAFIYSFKNIRMRYVYCMIPLLMAACHPQSQTQTRQQPVALATLSGYLDEKENIWVSADAHYIPDEFSGNAGAYATVSHVDESGNSKGIGLINRRGEIVVPIVYEGIDMGFNDGVCQVVKGDLRGLVDTTGREIVPPSYEYIAQYAEDGLLRVGKNDRYGMMNLKGDIVIPLEYQDAQAAGDGMVAVMAVPQRWGYVNLKNEIVFQPEFTAPGRFENGQASVQKTDGENYTIYKNGKIEKQ</sequence>
<dbReference type="Proteomes" id="UP000278351">
    <property type="component" value="Unassembled WGS sequence"/>
</dbReference>
<gene>
    <name evidence="1" type="ORF">EGT74_04320</name>
</gene>
<comment type="caution">
    <text evidence="1">The sequence shown here is derived from an EMBL/GenBank/DDBJ whole genome shotgun (WGS) entry which is preliminary data.</text>
</comment>
<protein>
    <submittedName>
        <fullName evidence="1">WG repeat-containing protein</fullName>
    </submittedName>
</protein>
<dbReference type="PANTHER" id="PTHR37841">
    <property type="entry name" value="GLR2918 PROTEIN"/>
    <property type="match status" value="1"/>
</dbReference>
<keyword evidence="2" id="KW-1185">Reference proteome</keyword>
<dbReference type="EMBL" id="RPDH01000001">
    <property type="protein sequence ID" value="RPE12775.1"/>
    <property type="molecule type" value="Genomic_DNA"/>
</dbReference>
<name>A0A3N4PZE1_9BACT</name>